<evidence type="ECO:0000313" key="3">
    <source>
        <dbReference type="Proteomes" id="UP000000576"/>
    </source>
</evidence>
<accession>A0AAI8ERQ8</accession>
<dbReference type="KEGG" id="xac:XAC1172"/>
<dbReference type="Proteomes" id="UP000000576">
    <property type="component" value="Chromosome"/>
</dbReference>
<feature type="compositionally biased region" description="Low complexity" evidence="1">
    <location>
        <begin position="121"/>
        <end position="134"/>
    </location>
</feature>
<gene>
    <name evidence="2" type="ordered locus">XAC1172</name>
</gene>
<sequence>MHEAVQACAKLRQCCVSWHLGRRDRPGGCGRRAMSTRSPATRLVRLQRCAGAGWNACALWQAPRRLFRVRQWFFGRMRHARSCWGTMVGIDRGEVTMRPLALTSATRRGARREQQEGATVADAGPSAPASDPHANTQLAQNLPRRPVREAPLRAPGTPHGAHLANVGRSIAYVGAAGAALCGGFAALQAPAAAAYGYLNDDLYYKNLAVVSSCQAVGALAAFLGMRLADVMAARYVEAQARWYEVPTKAQRASELGTTEACLDEAVDMVTIFDADHPGPAMDGGEQLVLATDLLHLMTVERSRLPPELWQAASGVGDDAHRLVTQLLQAARARAADEASTSSAD</sequence>
<proteinExistence type="predicted"/>
<reference evidence="2 3" key="1">
    <citation type="journal article" date="2002" name="Nature">
        <title>Comparison of the genomes of two Xanthomonas pathogens with differing host specificities.</title>
        <authorList>
            <person name="da Silva A.C."/>
            <person name="Ferro J.A."/>
            <person name="Reinach F.C."/>
            <person name="Farah C.S."/>
            <person name="Furlan L.R."/>
            <person name="Quaggio R.B."/>
            <person name="Monteiro-Vitorello C.B."/>
            <person name="Van Sluys M.A."/>
            <person name="Almeida N.F."/>
            <person name="Alves L.M."/>
            <person name="do Amaral A.M."/>
            <person name="Bertolini M.C."/>
            <person name="Camargo L.E."/>
            <person name="Camarotte G."/>
            <person name="Cannavan F."/>
            <person name="Cardozo J."/>
            <person name="Chambergo F."/>
            <person name="Ciapina L.P."/>
            <person name="Cicarelli R.M."/>
            <person name="Coutinho L.L."/>
            <person name="Cursino-Santos J.R."/>
            <person name="El-Dorry H."/>
            <person name="Faria J.B."/>
            <person name="Ferreira A.J."/>
            <person name="Ferreira R.C."/>
            <person name="Ferro M.I."/>
            <person name="Formighieri E.F."/>
            <person name="Franco M.C."/>
            <person name="Greggio C.C."/>
            <person name="Gruber A."/>
            <person name="Katsuyama A.M."/>
            <person name="Kishi L.T."/>
            <person name="Leite R.P."/>
            <person name="Lemos E.G."/>
            <person name="Lemos M.V."/>
            <person name="Locali E.C."/>
            <person name="Machado M.A."/>
            <person name="Madeira A.M."/>
            <person name="Martinez-Rossi N.M."/>
            <person name="Martins E.C."/>
            <person name="Meidanis J."/>
            <person name="Menck C.F."/>
            <person name="Miyaki C.Y."/>
            <person name="Moon D.H."/>
            <person name="Moreira L.M."/>
            <person name="Novo M.T."/>
            <person name="Okura V.K."/>
            <person name="Oliveira M.C."/>
            <person name="Oliveira V.R."/>
            <person name="Pereira H.A."/>
            <person name="Rossi A."/>
            <person name="Sena J.A."/>
            <person name="Silva C."/>
            <person name="de Souza R.F."/>
            <person name="Spinola L.A."/>
            <person name="Takita M.A."/>
            <person name="Tamura R.E."/>
            <person name="Teixeira E.C."/>
            <person name="Tezza R.I."/>
            <person name="Trindade dos Santos M."/>
            <person name="Truffi D."/>
            <person name="Tsai S.M."/>
            <person name="White F.F."/>
            <person name="Setubal J.C."/>
            <person name="Kitajima J.P."/>
        </authorList>
    </citation>
    <scope>NUCLEOTIDE SEQUENCE [LARGE SCALE GENOMIC DNA]</scope>
    <source>
        <strain evidence="2 3">306</strain>
    </source>
</reference>
<organism evidence="2 3">
    <name type="scientific">Xanthomonas axonopodis pv. citri (strain 306)</name>
    <dbReference type="NCBI Taxonomy" id="190486"/>
    <lineage>
        <taxon>Bacteria</taxon>
        <taxon>Pseudomonadati</taxon>
        <taxon>Pseudomonadota</taxon>
        <taxon>Gammaproteobacteria</taxon>
        <taxon>Lysobacterales</taxon>
        <taxon>Lysobacteraceae</taxon>
        <taxon>Xanthomonas</taxon>
    </lineage>
</organism>
<protein>
    <submittedName>
        <fullName evidence="2">Uncharacterized protein</fullName>
    </submittedName>
</protein>
<dbReference type="EMBL" id="AE008923">
    <property type="protein sequence ID" value="AAM36044.1"/>
    <property type="molecule type" value="Genomic_DNA"/>
</dbReference>
<dbReference type="AlphaFoldDB" id="A0AAI8ERQ8"/>
<evidence type="ECO:0000313" key="2">
    <source>
        <dbReference type="EMBL" id="AAM36044.1"/>
    </source>
</evidence>
<dbReference type="NCBIfam" id="NF041409">
    <property type="entry name" value="XopAV"/>
    <property type="match status" value="1"/>
</dbReference>
<feature type="region of interest" description="Disordered" evidence="1">
    <location>
        <begin position="104"/>
        <end position="159"/>
    </location>
</feature>
<name>A0AAI8ERQ8_XANAC</name>
<evidence type="ECO:0000256" key="1">
    <source>
        <dbReference type="SAM" id="MobiDB-lite"/>
    </source>
</evidence>